<gene>
    <name evidence="7" type="ordered locus">TERTU_2625</name>
</gene>
<dbReference type="RefSeq" id="WP_015819646.1">
    <property type="nucleotide sequence ID" value="NC_012997.1"/>
</dbReference>
<reference evidence="7 8" key="1">
    <citation type="journal article" date="2009" name="PLoS ONE">
        <title>The complete genome of Teredinibacter turnerae T7901: an intracellular endosymbiont of marine wood-boring bivalves (shipworms).</title>
        <authorList>
            <person name="Yang J.C."/>
            <person name="Madupu R."/>
            <person name="Durkin A.S."/>
            <person name="Ekborg N.A."/>
            <person name="Pedamallu C.S."/>
            <person name="Hostetler J.B."/>
            <person name="Radune D."/>
            <person name="Toms B.S."/>
            <person name="Henrissat B."/>
            <person name="Coutinho P.M."/>
            <person name="Schwarz S."/>
            <person name="Field L."/>
            <person name="Trindade-Silva A.E."/>
            <person name="Soares C.A.G."/>
            <person name="Elshahawi S."/>
            <person name="Hanora A."/>
            <person name="Schmidt E.W."/>
            <person name="Haygood M.G."/>
            <person name="Posfai J."/>
            <person name="Benner J."/>
            <person name="Madinger C."/>
            <person name="Nove J."/>
            <person name="Anton B."/>
            <person name="Chaudhary K."/>
            <person name="Foster J."/>
            <person name="Holman A."/>
            <person name="Kumar S."/>
            <person name="Lessard P.A."/>
            <person name="Luyten Y.A."/>
            <person name="Slatko B."/>
            <person name="Wood N."/>
            <person name="Wu B."/>
            <person name="Teplitski M."/>
            <person name="Mougous J.D."/>
            <person name="Ward N."/>
            <person name="Eisen J.A."/>
            <person name="Badger J.H."/>
            <person name="Distel D.L."/>
        </authorList>
    </citation>
    <scope>NUCLEOTIDE SEQUENCE [LARGE SCALE GENOMIC DNA]</scope>
    <source>
        <strain evidence="8">ATCC 39867 / T7901</strain>
    </source>
</reference>
<feature type="transmembrane region" description="Helical" evidence="6">
    <location>
        <begin position="188"/>
        <end position="207"/>
    </location>
</feature>
<keyword evidence="5 6" id="KW-0472">Membrane</keyword>
<keyword evidence="4 6" id="KW-1133">Transmembrane helix</keyword>
<feature type="transmembrane region" description="Helical" evidence="6">
    <location>
        <begin position="219"/>
        <end position="240"/>
    </location>
</feature>
<feature type="transmembrane region" description="Helical" evidence="6">
    <location>
        <begin position="84"/>
        <end position="104"/>
    </location>
</feature>
<dbReference type="PANTHER" id="PTHR43483:SF3">
    <property type="entry name" value="MEMBRANE TRANSPORTER PROTEIN HI_0806-RELATED"/>
    <property type="match status" value="1"/>
</dbReference>
<keyword evidence="3 6" id="KW-0812">Transmembrane</keyword>
<evidence type="ECO:0000313" key="7">
    <source>
        <dbReference type="EMBL" id="ACR13532.1"/>
    </source>
</evidence>
<evidence type="ECO:0000256" key="2">
    <source>
        <dbReference type="ARBA" id="ARBA00009142"/>
    </source>
</evidence>
<dbReference type="eggNOG" id="COG0730">
    <property type="taxonomic scope" value="Bacteria"/>
</dbReference>
<dbReference type="Pfam" id="PF01925">
    <property type="entry name" value="TauE"/>
    <property type="match status" value="1"/>
</dbReference>
<accession>C5BLV3</accession>
<feature type="transmembrane region" description="Helical" evidence="6">
    <location>
        <begin position="110"/>
        <end position="127"/>
    </location>
</feature>
<evidence type="ECO:0000256" key="1">
    <source>
        <dbReference type="ARBA" id="ARBA00004141"/>
    </source>
</evidence>
<evidence type="ECO:0000256" key="4">
    <source>
        <dbReference type="ARBA" id="ARBA00022989"/>
    </source>
</evidence>
<dbReference type="Proteomes" id="UP000009080">
    <property type="component" value="Chromosome"/>
</dbReference>
<proteinExistence type="inferred from homology"/>
<evidence type="ECO:0000256" key="3">
    <source>
        <dbReference type="ARBA" id="ARBA00022692"/>
    </source>
</evidence>
<keyword evidence="8" id="KW-1185">Reference proteome</keyword>
<dbReference type="EMBL" id="CP001614">
    <property type="protein sequence ID" value="ACR13532.1"/>
    <property type="molecule type" value="Genomic_DNA"/>
</dbReference>
<organism evidence="7 8">
    <name type="scientific">Teredinibacter turnerae (strain ATCC 39867 / T7901)</name>
    <dbReference type="NCBI Taxonomy" id="377629"/>
    <lineage>
        <taxon>Bacteria</taxon>
        <taxon>Pseudomonadati</taxon>
        <taxon>Pseudomonadota</taxon>
        <taxon>Gammaproteobacteria</taxon>
        <taxon>Cellvibrionales</taxon>
        <taxon>Cellvibrionaceae</taxon>
        <taxon>Teredinibacter</taxon>
    </lineage>
</organism>
<name>C5BLV3_TERTT</name>
<feature type="transmembrane region" description="Helical" evidence="6">
    <location>
        <begin position="147"/>
        <end position="168"/>
    </location>
</feature>
<dbReference type="KEGG" id="ttu:TERTU_2625"/>
<comment type="similarity">
    <text evidence="2 6">Belongs to the 4-toluene sulfonate uptake permease (TSUP) (TC 2.A.102) family.</text>
</comment>
<feature type="transmembrane region" description="Helical" evidence="6">
    <location>
        <begin position="52"/>
        <end position="72"/>
    </location>
</feature>
<keyword evidence="6" id="KW-1003">Cell membrane</keyword>
<feature type="transmembrane region" description="Helical" evidence="6">
    <location>
        <begin position="7"/>
        <end position="40"/>
    </location>
</feature>
<evidence type="ECO:0000256" key="5">
    <source>
        <dbReference type="ARBA" id="ARBA00023136"/>
    </source>
</evidence>
<dbReference type="OrthoDB" id="457670at2"/>
<dbReference type="InterPro" id="IPR002781">
    <property type="entry name" value="TM_pro_TauE-like"/>
</dbReference>
<dbReference type="STRING" id="377629.TERTU_2625"/>
<evidence type="ECO:0000256" key="6">
    <source>
        <dbReference type="RuleBase" id="RU363041"/>
    </source>
</evidence>
<protein>
    <recommendedName>
        <fullName evidence="6">Probable membrane transporter protein</fullName>
    </recommendedName>
</protein>
<dbReference type="AlphaFoldDB" id="C5BLV3"/>
<sequence length="278" mass="28584">MNELLEYSFVCACSGIVAGFVAGLFGVGGGIVIVPALYFVFGALGMEASHALAMAVATSLGTILPTSISSLRAHNRLGNIDWQVVRLAVPSLVLGACAGALLVSFFAGEWLSLVFGCTLLVVAWLVLRKGRGATDAVGSAKLPPVVLRVAVFFLAVISALAGVGGGALGSPLLVMGGYSVHRAVGTAASFGAFIALPSIILIALFSVSPEGAPPYSIGLISLPAWALISVCTYLVAPFGAKFGRQLSDRHLATVLAAFLMFISVKMLYTGITYYLALA</sequence>
<comment type="subcellular location">
    <subcellularLocation>
        <location evidence="6">Cell membrane</location>
        <topology evidence="6">Multi-pass membrane protein</topology>
    </subcellularLocation>
    <subcellularLocation>
        <location evidence="1">Membrane</location>
        <topology evidence="1">Multi-pass membrane protein</topology>
    </subcellularLocation>
</comment>
<evidence type="ECO:0000313" key="8">
    <source>
        <dbReference type="Proteomes" id="UP000009080"/>
    </source>
</evidence>
<dbReference type="GO" id="GO:0005886">
    <property type="term" value="C:plasma membrane"/>
    <property type="evidence" value="ECO:0007669"/>
    <property type="project" value="UniProtKB-SubCell"/>
</dbReference>
<dbReference type="PANTHER" id="PTHR43483">
    <property type="entry name" value="MEMBRANE TRANSPORTER PROTEIN HI_0806-RELATED"/>
    <property type="match status" value="1"/>
</dbReference>
<dbReference type="HOGENOM" id="CLU_045498_6_0_6"/>
<feature type="transmembrane region" description="Helical" evidence="6">
    <location>
        <begin position="252"/>
        <end position="276"/>
    </location>
</feature>